<evidence type="ECO:0000259" key="19">
    <source>
        <dbReference type="Pfam" id="PF01761"/>
    </source>
</evidence>
<keyword evidence="16 18" id="KW-0456">Lyase</keyword>
<comment type="function">
    <text evidence="3 18">Catalyzes the conversion of 3-deoxy-D-arabino-heptulosonate 7-phosphate (DAHP) to dehydroquinate (DHQ).</text>
</comment>
<feature type="domain" description="3-dehydroquinate synthase C-terminal" evidence="20">
    <location>
        <begin position="182"/>
        <end position="331"/>
    </location>
</feature>
<dbReference type="Proteomes" id="UP001499951">
    <property type="component" value="Unassembled WGS sequence"/>
</dbReference>
<dbReference type="PANTHER" id="PTHR43622:SF7">
    <property type="entry name" value="3-DEHYDROQUINATE SYNTHASE, CHLOROPLASTIC"/>
    <property type="match status" value="1"/>
</dbReference>
<evidence type="ECO:0000256" key="5">
    <source>
        <dbReference type="ARBA" id="ARBA00004661"/>
    </source>
</evidence>
<gene>
    <name evidence="18 21" type="primary">aroB</name>
    <name evidence="21" type="ORF">GCM10008942_29160</name>
</gene>
<reference evidence="22" key="1">
    <citation type="journal article" date="2019" name="Int. J. Syst. Evol. Microbiol.">
        <title>The Global Catalogue of Microorganisms (GCM) 10K type strain sequencing project: providing services to taxonomists for standard genome sequencing and annotation.</title>
        <authorList>
            <consortium name="The Broad Institute Genomics Platform"/>
            <consortium name="The Broad Institute Genome Sequencing Center for Infectious Disease"/>
            <person name="Wu L."/>
            <person name="Ma J."/>
        </authorList>
    </citation>
    <scope>NUCLEOTIDE SEQUENCE [LARGE SCALE GENOMIC DNA]</scope>
    <source>
        <strain evidence="22">JCM 15089</strain>
    </source>
</reference>
<feature type="binding site" evidence="18">
    <location>
        <position position="248"/>
    </location>
    <ligand>
        <name>Zn(2+)</name>
        <dbReference type="ChEBI" id="CHEBI:29105"/>
    </ligand>
</feature>
<comment type="caution">
    <text evidence="21">The sequence shown here is derived from an EMBL/GenBank/DDBJ whole genome shotgun (WGS) entry which is preliminary data.</text>
</comment>
<dbReference type="Gene3D" id="3.40.50.1970">
    <property type="match status" value="1"/>
</dbReference>
<feature type="domain" description="3-dehydroquinate synthase N-terminal" evidence="19">
    <location>
        <begin position="68"/>
        <end position="179"/>
    </location>
</feature>
<evidence type="ECO:0000256" key="9">
    <source>
        <dbReference type="ARBA" id="ARBA00022490"/>
    </source>
</evidence>
<comment type="cofactor">
    <cofactor evidence="18">
        <name>Co(2+)</name>
        <dbReference type="ChEBI" id="CHEBI:48828"/>
    </cofactor>
    <cofactor evidence="18">
        <name>Zn(2+)</name>
        <dbReference type="ChEBI" id="CHEBI:29105"/>
    </cofactor>
    <text evidence="18">Binds 1 divalent metal cation per subunit. Can use either Co(2+) or Zn(2+).</text>
</comment>
<feature type="binding site" evidence="18">
    <location>
        <position position="266"/>
    </location>
    <ligand>
        <name>Zn(2+)</name>
        <dbReference type="ChEBI" id="CHEBI:29105"/>
    </ligand>
</feature>
<evidence type="ECO:0000256" key="11">
    <source>
        <dbReference type="ARBA" id="ARBA00022723"/>
    </source>
</evidence>
<evidence type="ECO:0000256" key="3">
    <source>
        <dbReference type="ARBA" id="ARBA00003485"/>
    </source>
</evidence>
<evidence type="ECO:0000313" key="22">
    <source>
        <dbReference type="Proteomes" id="UP001499951"/>
    </source>
</evidence>
<keyword evidence="12 18" id="KW-0547">Nucleotide-binding</keyword>
<evidence type="ECO:0000256" key="15">
    <source>
        <dbReference type="ARBA" id="ARBA00023141"/>
    </source>
</evidence>
<evidence type="ECO:0000256" key="10">
    <source>
        <dbReference type="ARBA" id="ARBA00022605"/>
    </source>
</evidence>
<keyword evidence="9 18" id="KW-0963">Cytoplasm</keyword>
<dbReference type="RefSeq" id="WP_166936716.1">
    <property type="nucleotide sequence ID" value="NZ_BAAADD010000008.1"/>
</dbReference>
<dbReference type="Pfam" id="PF01761">
    <property type="entry name" value="DHQ_synthase"/>
    <property type="match status" value="1"/>
</dbReference>
<dbReference type="Gene3D" id="1.20.1090.10">
    <property type="entry name" value="Dehydroquinate synthase-like - alpha domain"/>
    <property type="match status" value="1"/>
</dbReference>
<organism evidence="21 22">
    <name type="scientific">Rhizomicrobium electricum</name>
    <dbReference type="NCBI Taxonomy" id="480070"/>
    <lineage>
        <taxon>Bacteria</taxon>
        <taxon>Pseudomonadati</taxon>
        <taxon>Pseudomonadota</taxon>
        <taxon>Alphaproteobacteria</taxon>
        <taxon>Micropepsales</taxon>
        <taxon>Micropepsaceae</taxon>
        <taxon>Rhizomicrobium</taxon>
    </lineage>
</organism>
<dbReference type="InterPro" id="IPR050071">
    <property type="entry name" value="Dehydroquinate_synthase"/>
</dbReference>
<evidence type="ECO:0000313" key="21">
    <source>
        <dbReference type="EMBL" id="GAA0578453.1"/>
    </source>
</evidence>
<accession>A0ABP3PXV8</accession>
<evidence type="ECO:0000256" key="14">
    <source>
        <dbReference type="ARBA" id="ARBA00023027"/>
    </source>
</evidence>
<keyword evidence="14 18" id="KW-0520">NAD</keyword>
<evidence type="ECO:0000256" key="16">
    <source>
        <dbReference type="ARBA" id="ARBA00023239"/>
    </source>
</evidence>
<dbReference type="InterPro" id="IPR030960">
    <property type="entry name" value="DHQS/DOIS_N"/>
</dbReference>
<keyword evidence="17 18" id="KW-0170">Cobalt</keyword>
<dbReference type="SUPFAM" id="SSF56796">
    <property type="entry name" value="Dehydroquinate synthase-like"/>
    <property type="match status" value="1"/>
</dbReference>
<evidence type="ECO:0000256" key="1">
    <source>
        <dbReference type="ARBA" id="ARBA00001393"/>
    </source>
</evidence>
<keyword evidence="13 18" id="KW-0862">Zinc</keyword>
<dbReference type="Pfam" id="PF24621">
    <property type="entry name" value="DHQS_C"/>
    <property type="match status" value="1"/>
</dbReference>
<evidence type="ECO:0000259" key="20">
    <source>
        <dbReference type="Pfam" id="PF24621"/>
    </source>
</evidence>
<comment type="caution">
    <text evidence="18">Lacks conserved residue(s) required for the propagation of feature annotation.</text>
</comment>
<evidence type="ECO:0000256" key="7">
    <source>
        <dbReference type="ARBA" id="ARBA00013031"/>
    </source>
</evidence>
<comment type="pathway">
    <text evidence="5 18">Metabolic intermediate biosynthesis; chorismate biosynthesis; chorismate from D-erythrose 4-phosphate and phosphoenolpyruvate: step 2/7.</text>
</comment>
<keyword evidence="10 18" id="KW-0028">Amino-acid biosynthesis</keyword>
<comment type="similarity">
    <text evidence="6 18">Belongs to the sugar phosphate cyclases superfamily. Dehydroquinate synthase family.</text>
</comment>
<dbReference type="HAMAP" id="MF_00110">
    <property type="entry name" value="DHQ_synthase"/>
    <property type="match status" value="1"/>
</dbReference>
<dbReference type="CDD" id="cd08195">
    <property type="entry name" value="DHQS"/>
    <property type="match status" value="1"/>
</dbReference>
<keyword evidence="15 18" id="KW-0057">Aromatic amino acid biosynthesis</keyword>
<evidence type="ECO:0000256" key="4">
    <source>
        <dbReference type="ARBA" id="ARBA00004496"/>
    </source>
</evidence>
<evidence type="ECO:0000256" key="8">
    <source>
        <dbReference type="ARBA" id="ARBA00017684"/>
    </source>
</evidence>
<evidence type="ECO:0000256" key="18">
    <source>
        <dbReference type="HAMAP-Rule" id="MF_00110"/>
    </source>
</evidence>
<evidence type="ECO:0000256" key="2">
    <source>
        <dbReference type="ARBA" id="ARBA00001911"/>
    </source>
</evidence>
<keyword evidence="22" id="KW-1185">Reference proteome</keyword>
<comment type="subcellular location">
    <subcellularLocation>
        <location evidence="4 18">Cytoplasm</location>
    </subcellularLocation>
</comment>
<evidence type="ECO:0000256" key="6">
    <source>
        <dbReference type="ARBA" id="ARBA00005412"/>
    </source>
</evidence>
<protein>
    <recommendedName>
        <fullName evidence="8 18">3-dehydroquinate synthase</fullName>
        <shortName evidence="18">DHQS</shortName>
        <ecNumber evidence="7 18">4.2.3.4</ecNumber>
    </recommendedName>
</protein>
<dbReference type="EC" id="4.2.3.4" evidence="7 18"/>
<comment type="catalytic activity">
    <reaction evidence="1 18">
        <text>7-phospho-2-dehydro-3-deoxy-D-arabino-heptonate = 3-dehydroquinate + phosphate</text>
        <dbReference type="Rhea" id="RHEA:21968"/>
        <dbReference type="ChEBI" id="CHEBI:32364"/>
        <dbReference type="ChEBI" id="CHEBI:43474"/>
        <dbReference type="ChEBI" id="CHEBI:58394"/>
        <dbReference type="EC" id="4.2.3.4"/>
    </reaction>
</comment>
<feature type="binding site" evidence="18">
    <location>
        <begin position="130"/>
        <end position="131"/>
    </location>
    <ligand>
        <name>NAD(+)</name>
        <dbReference type="ChEBI" id="CHEBI:57540"/>
    </ligand>
</feature>
<comment type="cofactor">
    <cofactor evidence="2 18">
        <name>NAD(+)</name>
        <dbReference type="ChEBI" id="CHEBI:57540"/>
    </cofactor>
</comment>
<feature type="binding site" evidence="18">
    <location>
        <position position="143"/>
    </location>
    <ligand>
        <name>NAD(+)</name>
        <dbReference type="ChEBI" id="CHEBI:57540"/>
    </ligand>
</feature>
<dbReference type="NCBIfam" id="TIGR01357">
    <property type="entry name" value="aroB"/>
    <property type="match status" value="1"/>
</dbReference>
<evidence type="ECO:0000256" key="13">
    <source>
        <dbReference type="ARBA" id="ARBA00022833"/>
    </source>
</evidence>
<dbReference type="EMBL" id="BAAADD010000008">
    <property type="protein sequence ID" value="GAA0578453.1"/>
    <property type="molecule type" value="Genomic_DNA"/>
</dbReference>
<dbReference type="InterPro" id="IPR016037">
    <property type="entry name" value="DHQ_synth_AroB"/>
</dbReference>
<feature type="binding site" evidence="18">
    <location>
        <begin position="106"/>
        <end position="110"/>
    </location>
    <ligand>
        <name>NAD(+)</name>
        <dbReference type="ChEBI" id="CHEBI:57540"/>
    </ligand>
</feature>
<evidence type="ECO:0000256" key="17">
    <source>
        <dbReference type="ARBA" id="ARBA00023285"/>
    </source>
</evidence>
<feature type="binding site" evidence="18">
    <location>
        <position position="152"/>
    </location>
    <ligand>
        <name>NAD(+)</name>
        <dbReference type="ChEBI" id="CHEBI:57540"/>
    </ligand>
</feature>
<sequence length="363" mass="38371">MNERIKIDLGARSYDIHVGPGMLAEAGTLIAPFARGPLPVVTDANVAFLHLDRFLGVLEHAGLEPKPITVDAGESTKSFFWLEKLIGELIATGVDRGGLVVAFGGGVIGDLTGFAAGILKRGISFAQVPTTLLSQVDSSVGGKTGINIPEGKNLVGVFHQPKVVIADTDVLGTLPRRELLAGYAEVLKIGAVRDADYFAWLEQNATRALHGEHDAIVHTVAHACRMKAHIVERDEQERGERALLNLGHTFGHALETATGFSDRLLHGEGVAIGTVLAFRLSVKLGLCSPQDAARVEAHVKTIGLPAAISDIAGERPSPDVLLAAMAHDKKVKDGKLNFVLARGIGQGFVTDAVPVDAVRDVVS</sequence>
<proteinExistence type="inferred from homology"/>
<evidence type="ECO:0000256" key="12">
    <source>
        <dbReference type="ARBA" id="ARBA00022741"/>
    </source>
</evidence>
<dbReference type="InterPro" id="IPR030963">
    <property type="entry name" value="DHQ_synth_fam"/>
</dbReference>
<name>A0ABP3PXV8_9PROT</name>
<keyword evidence="11 18" id="KW-0479">Metal-binding</keyword>
<dbReference type="PANTHER" id="PTHR43622">
    <property type="entry name" value="3-DEHYDROQUINATE SYNTHASE"/>
    <property type="match status" value="1"/>
</dbReference>
<feature type="binding site" evidence="18">
    <location>
        <position position="185"/>
    </location>
    <ligand>
        <name>Zn(2+)</name>
        <dbReference type="ChEBI" id="CHEBI:29105"/>
    </ligand>
</feature>
<dbReference type="InterPro" id="IPR056179">
    <property type="entry name" value="DHQS_C"/>
</dbReference>
<dbReference type="PIRSF" id="PIRSF001455">
    <property type="entry name" value="DHQ_synth"/>
    <property type="match status" value="1"/>
</dbReference>